<dbReference type="AlphaFoldDB" id="A0A2P2NNS9"/>
<name>A0A2P2NNS9_RHIMU</name>
<organism evidence="1">
    <name type="scientific">Rhizophora mucronata</name>
    <name type="common">Asiatic mangrove</name>
    <dbReference type="NCBI Taxonomy" id="61149"/>
    <lineage>
        <taxon>Eukaryota</taxon>
        <taxon>Viridiplantae</taxon>
        <taxon>Streptophyta</taxon>
        <taxon>Embryophyta</taxon>
        <taxon>Tracheophyta</taxon>
        <taxon>Spermatophyta</taxon>
        <taxon>Magnoliopsida</taxon>
        <taxon>eudicotyledons</taxon>
        <taxon>Gunneridae</taxon>
        <taxon>Pentapetalae</taxon>
        <taxon>rosids</taxon>
        <taxon>fabids</taxon>
        <taxon>Malpighiales</taxon>
        <taxon>Rhizophoraceae</taxon>
        <taxon>Rhizophora</taxon>
    </lineage>
</organism>
<sequence length="39" mass="4536">MALLIYPYKTRITEWSILDHLLSCKFITLTPVGTIQLSR</sequence>
<dbReference type="EMBL" id="GGEC01063663">
    <property type="protein sequence ID" value="MBX44147.1"/>
    <property type="molecule type" value="Transcribed_RNA"/>
</dbReference>
<protein>
    <submittedName>
        <fullName evidence="1">Uncharacterized protein</fullName>
    </submittedName>
</protein>
<reference evidence="1" key="1">
    <citation type="submission" date="2018-02" db="EMBL/GenBank/DDBJ databases">
        <title>Rhizophora mucronata_Transcriptome.</title>
        <authorList>
            <person name="Meera S.P."/>
            <person name="Sreeshan A."/>
            <person name="Augustine A."/>
        </authorList>
    </citation>
    <scope>NUCLEOTIDE SEQUENCE</scope>
    <source>
        <tissue evidence="1">Leaf</tissue>
    </source>
</reference>
<accession>A0A2P2NNS9</accession>
<evidence type="ECO:0000313" key="1">
    <source>
        <dbReference type="EMBL" id="MBX44147.1"/>
    </source>
</evidence>
<proteinExistence type="predicted"/>